<evidence type="ECO:0000256" key="1">
    <source>
        <dbReference type="ARBA" id="ARBA00005253"/>
    </source>
</evidence>
<organism evidence="9">
    <name type="scientific">Rhizochromulina marina</name>
    <dbReference type="NCBI Taxonomy" id="1034831"/>
    <lineage>
        <taxon>Eukaryota</taxon>
        <taxon>Sar</taxon>
        <taxon>Stramenopiles</taxon>
        <taxon>Ochrophyta</taxon>
        <taxon>Dictyochophyceae</taxon>
        <taxon>Rhizochromulinales</taxon>
        <taxon>Rhizochromulina</taxon>
    </lineage>
</organism>
<protein>
    <recommendedName>
        <fullName evidence="10">Calmodulin</fullName>
    </recommendedName>
</protein>
<dbReference type="InterPro" id="IPR036872">
    <property type="entry name" value="CH_dom_sf"/>
</dbReference>
<dbReference type="GO" id="GO:0051015">
    <property type="term" value="F:actin filament binding"/>
    <property type="evidence" value="ECO:0007669"/>
    <property type="project" value="InterPro"/>
</dbReference>
<evidence type="ECO:0000256" key="6">
    <source>
        <dbReference type="SAM" id="MobiDB-lite"/>
    </source>
</evidence>
<feature type="compositionally biased region" description="Pro residues" evidence="6">
    <location>
        <begin position="698"/>
        <end position="715"/>
    </location>
</feature>
<dbReference type="SUPFAM" id="SSF47473">
    <property type="entry name" value="EF-hand"/>
    <property type="match status" value="1"/>
</dbReference>
<evidence type="ECO:0000259" key="8">
    <source>
        <dbReference type="PROSITE" id="PS50222"/>
    </source>
</evidence>
<dbReference type="GO" id="GO:0005509">
    <property type="term" value="F:calcium ion binding"/>
    <property type="evidence" value="ECO:0007669"/>
    <property type="project" value="InterPro"/>
</dbReference>
<dbReference type="EMBL" id="HBHJ01015646">
    <property type="protein sequence ID" value="CAD9687362.1"/>
    <property type="molecule type" value="Transcribed_RNA"/>
</dbReference>
<dbReference type="CDD" id="cd00051">
    <property type="entry name" value="EFh"/>
    <property type="match status" value="1"/>
</dbReference>
<dbReference type="SMART" id="SM00054">
    <property type="entry name" value="EFh"/>
    <property type="match status" value="2"/>
</dbReference>
<dbReference type="Gene3D" id="1.10.238.10">
    <property type="entry name" value="EF-hand"/>
    <property type="match status" value="1"/>
</dbReference>
<dbReference type="PROSITE" id="PS00020">
    <property type="entry name" value="ACTININ_2"/>
    <property type="match status" value="1"/>
</dbReference>
<evidence type="ECO:0008006" key="10">
    <source>
        <dbReference type="Google" id="ProtNLM"/>
    </source>
</evidence>
<dbReference type="InterPro" id="IPR011992">
    <property type="entry name" value="EF-hand-dom_pair"/>
</dbReference>
<proteinExistence type="inferred from homology"/>
<feature type="domain" description="Calponin-homology (CH)" evidence="7">
    <location>
        <begin position="280"/>
        <end position="381"/>
    </location>
</feature>
<feature type="compositionally biased region" description="Low complexity" evidence="6">
    <location>
        <begin position="686"/>
        <end position="697"/>
    </location>
</feature>
<comment type="similarity">
    <text evidence="1">Belongs to the centrin family.</text>
</comment>
<feature type="compositionally biased region" description="Low complexity" evidence="6">
    <location>
        <begin position="665"/>
        <end position="674"/>
    </location>
</feature>
<dbReference type="FunFam" id="1.10.238.10:FF:000178">
    <property type="entry name" value="Calmodulin-2 A"/>
    <property type="match status" value="1"/>
</dbReference>
<dbReference type="GO" id="GO:0005884">
    <property type="term" value="C:actin filament"/>
    <property type="evidence" value="ECO:0007669"/>
    <property type="project" value="TreeGrafter"/>
</dbReference>
<dbReference type="PANTHER" id="PTHR19961">
    <property type="entry name" value="FIMBRIN/PLASTIN"/>
    <property type="match status" value="1"/>
</dbReference>
<feature type="compositionally biased region" description="Acidic residues" evidence="6">
    <location>
        <begin position="762"/>
        <end position="774"/>
    </location>
</feature>
<keyword evidence="2" id="KW-0479">Metal-binding</keyword>
<evidence type="ECO:0000256" key="2">
    <source>
        <dbReference type="ARBA" id="ARBA00022723"/>
    </source>
</evidence>
<dbReference type="CDD" id="cd21220">
    <property type="entry name" value="CH_PLS_FIM_rpt4"/>
    <property type="match status" value="1"/>
</dbReference>
<keyword evidence="3" id="KW-0677">Repeat</keyword>
<dbReference type="InterPro" id="IPR002048">
    <property type="entry name" value="EF_hand_dom"/>
</dbReference>
<dbReference type="PROSITE" id="PS50222">
    <property type="entry name" value="EF_HAND_2"/>
    <property type="match status" value="2"/>
</dbReference>
<feature type="domain" description="EF-hand" evidence="8">
    <location>
        <begin position="65"/>
        <end position="100"/>
    </location>
</feature>
<feature type="region of interest" description="Disordered" evidence="6">
    <location>
        <begin position="644"/>
        <end position="774"/>
    </location>
</feature>
<dbReference type="PROSITE" id="PS00019">
    <property type="entry name" value="ACTININ_1"/>
    <property type="match status" value="1"/>
</dbReference>
<dbReference type="PROSITE" id="PS00018">
    <property type="entry name" value="EF_HAND_1"/>
    <property type="match status" value="2"/>
</dbReference>
<evidence type="ECO:0000256" key="5">
    <source>
        <dbReference type="ARBA" id="ARBA00023203"/>
    </source>
</evidence>
<feature type="domain" description="Calponin-homology (CH)" evidence="7">
    <location>
        <begin position="528"/>
        <end position="637"/>
    </location>
</feature>
<dbReference type="GO" id="GO:0032432">
    <property type="term" value="C:actin filament bundle"/>
    <property type="evidence" value="ECO:0007669"/>
    <property type="project" value="TreeGrafter"/>
</dbReference>
<dbReference type="InterPro" id="IPR039959">
    <property type="entry name" value="Fimbrin/Plastin"/>
</dbReference>
<name>A0A7S2S2Z4_9STRA</name>
<accession>A0A7S2S2Z4</accession>
<evidence type="ECO:0000256" key="4">
    <source>
        <dbReference type="ARBA" id="ARBA00022837"/>
    </source>
</evidence>
<gene>
    <name evidence="9" type="ORF">RMAR1173_LOCUS10387</name>
</gene>
<evidence type="ECO:0000259" key="7">
    <source>
        <dbReference type="PROSITE" id="PS50021"/>
    </source>
</evidence>
<dbReference type="GO" id="GO:0005737">
    <property type="term" value="C:cytoplasm"/>
    <property type="evidence" value="ECO:0007669"/>
    <property type="project" value="TreeGrafter"/>
</dbReference>
<sequence length="774" mass="84569">MHPTPPPPLVRSCLAYPAMAAAQYNFTTEEVAQYRELFNVTDRDGSGKLNVHEVHRLMQDVGEKLTLARVQEVVDEIDMNGDHEVDFNEFLACMHAAKSKPQGASAVGQLSGAVTKAATIYKVKGAANSEHSISEEERFAFSEHINRVLGPDPFLSQRLPMDPNSEQLFSQCADGIIFAKLVNLVEMGTVDERALNLKSKLTKFQVIENCNLAINAAKSIGCRVTNIGATDLMEGRPHLILGLCWQIIKAHLLNSISIKDHPELFRLLEEDETLESLQKLPPEQILLRWINFHLERGGSDRRVHNFGKDLADSEVYSVLLHQLDPVNCPVIPPGDRPERALHTIRNVQAMGLKPFLKPSDIASGNAKLNLGLIAQIFNFNPGLAQLTEDDMAEIGDQLAQLDLDDAGDTREERTFRMWVNSLNIEGLYVNDLFSDLCYGFPLLQIEDRVQPGIVPWKKVHMNPRGRIHVVDNCNMVVTLGKKMDLVLVNIGGPDIADKNKKLILAIMWQLMRLFTLKMVAQLSGDGTKITDKQVVAWANNKVASAGRSSLSIRNLHDSSLATGQFLIELCGAVNPNTVDWELVTAGETQEDQISNARYAISIARKLGACVFLTPEDIVEVKPKMLFTFIASLWTAELEGTVATGGAADARHRSFSPPRRGPSPPRAAAAAAASAAPPPPPKREEPVAAPAASYTQPAAAPPPPPPKVLSGPPPEPVRLTVGQDESYSSEQISGDAPAQGFKSINGTGERGGFYGSSSNLESAEAEVEEEEWGDD</sequence>
<dbReference type="GO" id="GO:0051017">
    <property type="term" value="P:actin filament bundle assembly"/>
    <property type="evidence" value="ECO:0007669"/>
    <property type="project" value="InterPro"/>
</dbReference>
<dbReference type="Pfam" id="PF00307">
    <property type="entry name" value="CH"/>
    <property type="match status" value="4"/>
</dbReference>
<dbReference type="GO" id="GO:0051639">
    <property type="term" value="P:actin filament network formation"/>
    <property type="evidence" value="ECO:0007669"/>
    <property type="project" value="TreeGrafter"/>
</dbReference>
<evidence type="ECO:0000313" key="9">
    <source>
        <dbReference type="EMBL" id="CAD9687362.1"/>
    </source>
</evidence>
<evidence type="ECO:0000256" key="3">
    <source>
        <dbReference type="ARBA" id="ARBA00022737"/>
    </source>
</evidence>
<feature type="domain" description="Calponin-homology (CH)" evidence="7">
    <location>
        <begin position="135"/>
        <end position="252"/>
    </location>
</feature>
<dbReference type="PANTHER" id="PTHR19961:SF18">
    <property type="entry name" value="FI19014P1"/>
    <property type="match status" value="1"/>
</dbReference>
<dbReference type="InterPro" id="IPR018247">
    <property type="entry name" value="EF_Hand_1_Ca_BS"/>
</dbReference>
<keyword evidence="4" id="KW-0106">Calcium</keyword>
<dbReference type="InterPro" id="IPR001715">
    <property type="entry name" value="CH_dom"/>
</dbReference>
<dbReference type="FunFam" id="1.10.418.10:FF:000010">
    <property type="entry name" value="Plastin-3 isoform 1"/>
    <property type="match status" value="1"/>
</dbReference>
<dbReference type="Gene3D" id="1.10.418.10">
    <property type="entry name" value="Calponin-like domain"/>
    <property type="match status" value="4"/>
</dbReference>
<dbReference type="SMART" id="SM00033">
    <property type="entry name" value="CH"/>
    <property type="match status" value="4"/>
</dbReference>
<dbReference type="Pfam" id="PF13499">
    <property type="entry name" value="EF-hand_7"/>
    <property type="match status" value="1"/>
</dbReference>
<keyword evidence="5" id="KW-0009">Actin-binding</keyword>
<dbReference type="AlphaFoldDB" id="A0A7S2S2Z4"/>
<dbReference type="CDD" id="cd21219">
    <property type="entry name" value="CH_PLS_FIM_rpt3"/>
    <property type="match status" value="1"/>
</dbReference>
<dbReference type="SUPFAM" id="SSF47576">
    <property type="entry name" value="Calponin-homology domain, CH-domain"/>
    <property type="match status" value="1"/>
</dbReference>
<dbReference type="PROSITE" id="PS50021">
    <property type="entry name" value="CH"/>
    <property type="match status" value="4"/>
</dbReference>
<dbReference type="InterPro" id="IPR001589">
    <property type="entry name" value="Actinin_actin-bd_CS"/>
</dbReference>
<reference evidence="9" key="1">
    <citation type="submission" date="2021-01" db="EMBL/GenBank/DDBJ databases">
        <authorList>
            <person name="Corre E."/>
            <person name="Pelletier E."/>
            <person name="Niang G."/>
            <person name="Scheremetjew M."/>
            <person name="Finn R."/>
            <person name="Kale V."/>
            <person name="Holt S."/>
            <person name="Cochrane G."/>
            <person name="Meng A."/>
            <person name="Brown T."/>
            <person name="Cohen L."/>
        </authorList>
    </citation>
    <scope>NUCLEOTIDE SEQUENCE</scope>
    <source>
        <strain evidence="9">CCMP1243</strain>
    </source>
</reference>
<feature type="domain" description="EF-hand" evidence="8">
    <location>
        <begin position="29"/>
        <end position="64"/>
    </location>
</feature>
<feature type="compositionally biased region" description="Polar residues" evidence="6">
    <location>
        <begin position="722"/>
        <end position="731"/>
    </location>
</feature>
<feature type="domain" description="Calponin-homology (CH)" evidence="7">
    <location>
        <begin position="409"/>
        <end position="515"/>
    </location>
</feature>